<evidence type="ECO:0000313" key="3">
    <source>
        <dbReference type="Proteomes" id="UP000199758"/>
    </source>
</evidence>
<dbReference type="PANTHER" id="PTHR43179:SF7">
    <property type="entry name" value="RHAMNOSYLTRANSFERASE WBBL"/>
    <property type="match status" value="1"/>
</dbReference>
<dbReference type="InterPro" id="IPR029044">
    <property type="entry name" value="Nucleotide-diphossugar_trans"/>
</dbReference>
<dbReference type="EMBL" id="FQWZ01000003">
    <property type="protein sequence ID" value="SHG85364.1"/>
    <property type="molecule type" value="Genomic_DNA"/>
</dbReference>
<name>A0A1M5N735_9GAMM</name>
<keyword evidence="3" id="KW-1185">Reference proteome</keyword>
<dbReference type="RefSeq" id="WP_175550133.1">
    <property type="nucleotide sequence ID" value="NZ_FQWZ01000003.1"/>
</dbReference>
<dbReference type="Pfam" id="PF00535">
    <property type="entry name" value="Glycos_transf_2"/>
    <property type="match status" value="1"/>
</dbReference>
<organism evidence="2 3">
    <name type="scientific">Hydrocarboniphaga daqingensis</name>
    <dbReference type="NCBI Taxonomy" id="490188"/>
    <lineage>
        <taxon>Bacteria</taxon>
        <taxon>Pseudomonadati</taxon>
        <taxon>Pseudomonadota</taxon>
        <taxon>Gammaproteobacteria</taxon>
        <taxon>Nevskiales</taxon>
        <taxon>Nevskiaceae</taxon>
        <taxon>Hydrocarboniphaga</taxon>
    </lineage>
</organism>
<protein>
    <submittedName>
        <fullName evidence="2">Glycosyl transferase family 2</fullName>
    </submittedName>
</protein>
<keyword evidence="2" id="KW-0808">Transferase</keyword>
<evidence type="ECO:0000259" key="1">
    <source>
        <dbReference type="Pfam" id="PF00535"/>
    </source>
</evidence>
<accession>A0A1M5N735</accession>
<sequence>MYLTDEAVLDNWRLLHVDAAMRTAAPKKAASWRQRMATRLRAERELCETLLGSVRVQLIDVDAAASTAACRGWALQSHVNCDQRSVAGLTVGAARQVLAASDWLILAAPGVDLHPSAAYLVASAGADTDAISWPVYVNETSAAPGLSLPQAPDGLSEDETLIRLRRFDRYTAWHVRDQSLVYAVRSNSLAECPNAAIKALVEGDLHPILIWLSTRIEKRWEVFAGCMAQCSAPALARYRNAPPRPLMFYRRLLENGAPEMTLGPPPPGSQSPFLARPRADAQRISVIVCFRDKPELTKTFLKSLAEQTAVTAGKVELILVNNRSATAAVDSVKAQLTTLDAAWTTQWIDFDEPFNHSRQNNLAVRQSTGDVVVLANNDLELISRNALEDMAAWALIPDIGTVGCTLINDDPARNCYGHVERNSPFLCAHKIVDEAHDPYLSQTIRAVFGNTYALVALNRARYLRLHGLDELRSPVAYNDVRFNVKTDAADQLHLNIGSSVAIHQVSASRMKQENLFQLALVANML</sequence>
<dbReference type="Proteomes" id="UP000199758">
    <property type="component" value="Unassembled WGS sequence"/>
</dbReference>
<feature type="domain" description="Glycosyltransferase 2-like" evidence="1">
    <location>
        <begin position="285"/>
        <end position="419"/>
    </location>
</feature>
<dbReference type="SUPFAM" id="SSF53448">
    <property type="entry name" value="Nucleotide-diphospho-sugar transferases"/>
    <property type="match status" value="1"/>
</dbReference>
<reference evidence="2 3" key="1">
    <citation type="submission" date="2016-11" db="EMBL/GenBank/DDBJ databases">
        <authorList>
            <person name="Jaros S."/>
            <person name="Januszkiewicz K."/>
            <person name="Wedrychowicz H."/>
        </authorList>
    </citation>
    <scope>NUCLEOTIDE SEQUENCE [LARGE SCALE GENOMIC DNA]</scope>
    <source>
        <strain evidence="2 3">CGMCC 1.7049</strain>
    </source>
</reference>
<dbReference type="GO" id="GO:0016740">
    <property type="term" value="F:transferase activity"/>
    <property type="evidence" value="ECO:0007669"/>
    <property type="project" value="UniProtKB-KW"/>
</dbReference>
<dbReference type="AlphaFoldDB" id="A0A1M5N735"/>
<proteinExistence type="predicted"/>
<dbReference type="PANTHER" id="PTHR43179">
    <property type="entry name" value="RHAMNOSYLTRANSFERASE WBBL"/>
    <property type="match status" value="1"/>
</dbReference>
<evidence type="ECO:0000313" key="2">
    <source>
        <dbReference type="EMBL" id="SHG85364.1"/>
    </source>
</evidence>
<gene>
    <name evidence="2" type="ORF">SAMN04488068_1666</name>
</gene>
<dbReference type="InterPro" id="IPR001173">
    <property type="entry name" value="Glyco_trans_2-like"/>
</dbReference>
<dbReference type="Gene3D" id="3.90.550.10">
    <property type="entry name" value="Spore Coat Polysaccharide Biosynthesis Protein SpsA, Chain A"/>
    <property type="match status" value="1"/>
</dbReference>
<dbReference type="STRING" id="490188.SAMN04488068_1666"/>